<proteinExistence type="predicted"/>
<dbReference type="EMBL" id="BLZA01000032">
    <property type="protein sequence ID" value="GHJ88757.1"/>
    <property type="molecule type" value="Genomic_DNA"/>
</dbReference>
<feature type="compositionally biased region" description="Basic residues" evidence="1">
    <location>
        <begin position="219"/>
        <end position="232"/>
    </location>
</feature>
<evidence type="ECO:0000313" key="3">
    <source>
        <dbReference type="Proteomes" id="UP000620104"/>
    </source>
</evidence>
<feature type="compositionally biased region" description="Polar residues" evidence="1">
    <location>
        <begin position="193"/>
        <end position="205"/>
    </location>
</feature>
<evidence type="ECO:0000256" key="1">
    <source>
        <dbReference type="SAM" id="MobiDB-lite"/>
    </source>
</evidence>
<comment type="caution">
    <text evidence="2">The sequence shown here is derived from an EMBL/GenBank/DDBJ whole genome shotgun (WGS) entry which is preliminary data.</text>
</comment>
<dbReference type="Proteomes" id="UP000620104">
    <property type="component" value="Unassembled WGS sequence"/>
</dbReference>
<feature type="region of interest" description="Disordered" evidence="1">
    <location>
        <begin position="189"/>
        <end position="246"/>
    </location>
</feature>
<reference evidence="2" key="1">
    <citation type="submission" date="2020-07" db="EMBL/GenBank/DDBJ databases">
        <title>Draft Genome Sequence of a Deep-Sea Yeast, Naganishia (Cryptococcus) liquefaciens strain N6.</title>
        <authorList>
            <person name="Han Y.W."/>
            <person name="Kajitani R."/>
            <person name="Morimoto H."/>
            <person name="Parhat M."/>
            <person name="Tsubouchi H."/>
            <person name="Bakenova O."/>
            <person name="Ogata M."/>
            <person name="Argunhan B."/>
            <person name="Aoki R."/>
            <person name="Kajiwara S."/>
            <person name="Itoh T."/>
            <person name="Iwasaki H."/>
        </authorList>
    </citation>
    <scope>NUCLEOTIDE SEQUENCE</scope>
    <source>
        <strain evidence="2">N6</strain>
    </source>
</reference>
<feature type="region of interest" description="Disordered" evidence="1">
    <location>
        <begin position="327"/>
        <end position="348"/>
    </location>
</feature>
<protein>
    <submittedName>
        <fullName evidence="2">Uncharacterized protein</fullName>
    </submittedName>
</protein>
<feature type="compositionally biased region" description="Basic residues" evidence="1">
    <location>
        <begin position="25"/>
        <end position="34"/>
    </location>
</feature>
<feature type="region of interest" description="Disordered" evidence="1">
    <location>
        <begin position="1"/>
        <end position="58"/>
    </location>
</feature>
<name>A0A8H3TX71_9TREE</name>
<organism evidence="2 3">
    <name type="scientific">Naganishia liquefaciens</name>
    <dbReference type="NCBI Taxonomy" id="104408"/>
    <lineage>
        <taxon>Eukaryota</taxon>
        <taxon>Fungi</taxon>
        <taxon>Dikarya</taxon>
        <taxon>Basidiomycota</taxon>
        <taxon>Agaricomycotina</taxon>
        <taxon>Tremellomycetes</taxon>
        <taxon>Filobasidiales</taxon>
        <taxon>Filobasidiaceae</taxon>
        <taxon>Naganishia</taxon>
    </lineage>
</organism>
<feature type="compositionally biased region" description="Polar residues" evidence="1">
    <location>
        <begin position="1"/>
        <end position="22"/>
    </location>
</feature>
<evidence type="ECO:0000313" key="2">
    <source>
        <dbReference type="EMBL" id="GHJ88757.1"/>
    </source>
</evidence>
<feature type="compositionally biased region" description="Low complexity" evidence="1">
    <location>
        <begin position="233"/>
        <end position="242"/>
    </location>
</feature>
<dbReference type="OrthoDB" id="2587301at2759"/>
<gene>
    <name evidence="2" type="ORF">NliqN6_5159</name>
</gene>
<sequence>MTSVADGTSPSFVAGTQSSPSIASPRRRDRKRSTPPRDRAPSHALSPRPRKDGNRQTVVPPFVVKQYLAIESATSWQDGSNVAGVFGESAEREAGYLLDDGSLLARDQVRDCLGEDMPWREGDEGAVEWRSVPLRIPTMEDLWINGRSWIYQLPPPTIRSDDPTMIITPGAIVGKVTADLVEWERDPVVPAFSPTSPRLSGTANAPATALRSPFTSQPNRKRKPTSTHRSRPVRSPSSTRTSEASPYVFVNDLPPWEWEETGSECGTTQPREETQSARESLRHSWDDGRSRKKVKPAVNGPSAVERHRRASLDLGSASFLTEASIVEDEHDEPRAPSHLSGQPGDDGRIMHRMPMMLKGLDHIKLQRTGNEHNRGVKVEPREMKRRDGVNNRVRDLQLATEKDVRPIKDFLPLAMRMGGAAEPTKGLGGPGEMDDSVVEDISFAEFTHVEPAIGHSDHVRIPDPTDEASRILLEGTEVVIDSPRGADPKPVAALSRRQLARRRIIEDKERYGALYDIIAEPHVVVVPLQIPEQPAPPPFDYLCEPIPIYPTGHPFHPSLQYYIDKSPHTRVKWLIPIHGPVDLVDSPGIEAFAAFRPSPAHLALTEAEYRDTRRRYRQSSSVTGYHLTPLRPILWTRDALAETWDLLVKMRKLGRLGPITLTLASSEPDPFRPARQSTDPIHQHKCVPFRCRDTARRDSAPTRPEIGDHIKLFCDLRFALAVRHALRYLALGSESNPPSRKTSVDPLLEVAPMTGAPSLPVHPRQALGPSLSTATFTSSKVSGGTHLPFRGAKLCLVGDRGEVLAVV</sequence>
<keyword evidence="3" id="KW-1185">Reference proteome</keyword>
<feature type="compositionally biased region" description="Basic and acidic residues" evidence="1">
    <location>
        <begin position="270"/>
        <end position="289"/>
    </location>
</feature>
<accession>A0A8H3TX71</accession>
<dbReference type="AlphaFoldDB" id="A0A8H3TX71"/>
<feature type="region of interest" description="Disordered" evidence="1">
    <location>
        <begin position="258"/>
        <end position="309"/>
    </location>
</feature>